<evidence type="ECO:0000256" key="5">
    <source>
        <dbReference type="ARBA" id="ARBA00022691"/>
    </source>
</evidence>
<dbReference type="GO" id="GO:0003676">
    <property type="term" value="F:nucleic acid binding"/>
    <property type="evidence" value="ECO:0007669"/>
    <property type="project" value="InterPro"/>
</dbReference>
<dbReference type="PANTHER" id="PTHR47816">
    <property type="entry name" value="RIBOSOMAL RNA SMALL SUBUNIT METHYLTRANSFERASE C"/>
    <property type="match status" value="1"/>
</dbReference>
<keyword evidence="2 6" id="KW-0698">rRNA processing</keyword>
<dbReference type="InterPro" id="IPR029063">
    <property type="entry name" value="SAM-dependent_MTases_sf"/>
</dbReference>
<comment type="similarity">
    <text evidence="6">Belongs to the methyltransferase superfamily. RsmC family.</text>
</comment>
<keyword evidence="3 6" id="KW-0489">Methyltransferase</keyword>
<evidence type="ECO:0000313" key="9">
    <source>
        <dbReference type="EMBL" id="QIQ21945.1"/>
    </source>
</evidence>
<dbReference type="InterPro" id="IPR002052">
    <property type="entry name" value="DNA_methylase_N6_adenine_CS"/>
</dbReference>
<protein>
    <recommendedName>
        <fullName evidence="6">Ribosomal RNA small subunit methyltransferase C</fullName>
        <ecNumber evidence="6">2.1.1.172</ecNumber>
    </recommendedName>
    <alternativeName>
        <fullName evidence="6">16S rRNA m2G1207 methyltransferase</fullName>
    </alternativeName>
    <alternativeName>
        <fullName evidence="6">rRNA (guanine-N(2)-)-methyltransferase RsmC</fullName>
    </alternativeName>
</protein>
<dbReference type="InterPro" id="IPR007848">
    <property type="entry name" value="Small_mtfrase_dom"/>
</dbReference>
<dbReference type="GO" id="GO:0052914">
    <property type="term" value="F:16S rRNA (guanine(1207)-N(2))-methyltransferase activity"/>
    <property type="evidence" value="ECO:0007669"/>
    <property type="project" value="UniProtKB-EC"/>
</dbReference>
<accession>A0A6G9ICI3</accession>
<dbReference type="Pfam" id="PF08468">
    <property type="entry name" value="MTS_N"/>
    <property type="match status" value="1"/>
</dbReference>
<evidence type="ECO:0000256" key="4">
    <source>
        <dbReference type="ARBA" id="ARBA00022679"/>
    </source>
</evidence>
<dbReference type="FunCoup" id="A0A6G9ICI3">
    <property type="interactions" value="31"/>
</dbReference>
<organism evidence="9 10">
    <name type="scientific">Zophobihabitans entericus</name>
    <dbReference type="NCBI Taxonomy" id="1635327"/>
    <lineage>
        <taxon>Bacteria</taxon>
        <taxon>Pseudomonadati</taxon>
        <taxon>Pseudomonadota</taxon>
        <taxon>Gammaproteobacteria</taxon>
        <taxon>Orbales</taxon>
        <taxon>Orbaceae</taxon>
        <taxon>Zophobihabitans</taxon>
    </lineage>
</organism>
<dbReference type="HAMAP" id="MF_01862">
    <property type="entry name" value="16SrRNA_methyltr_C"/>
    <property type="match status" value="1"/>
</dbReference>
<dbReference type="SUPFAM" id="SSF53335">
    <property type="entry name" value="S-adenosyl-L-methionine-dependent methyltransferases"/>
    <property type="match status" value="1"/>
</dbReference>
<evidence type="ECO:0000256" key="2">
    <source>
        <dbReference type="ARBA" id="ARBA00022552"/>
    </source>
</evidence>
<dbReference type="InParanoid" id="A0A6G9ICI3"/>
<dbReference type="KEGG" id="orb:IPMB12_09790"/>
<evidence type="ECO:0000259" key="8">
    <source>
        <dbReference type="Pfam" id="PF08468"/>
    </source>
</evidence>
<keyword evidence="1 6" id="KW-0963">Cytoplasm</keyword>
<dbReference type="InterPro" id="IPR013675">
    <property type="entry name" value="Mtase_sm_N"/>
</dbReference>
<evidence type="ECO:0000259" key="7">
    <source>
        <dbReference type="Pfam" id="PF05175"/>
    </source>
</evidence>
<proteinExistence type="inferred from homology"/>
<name>A0A6G9ICI3_9GAMM</name>
<dbReference type="Gene3D" id="3.40.50.150">
    <property type="entry name" value="Vaccinia Virus protein VP39"/>
    <property type="match status" value="2"/>
</dbReference>
<dbReference type="RefSeq" id="WP_166917237.1">
    <property type="nucleotide sequence ID" value="NZ_CP050253.1"/>
</dbReference>
<dbReference type="Proteomes" id="UP000501168">
    <property type="component" value="Chromosome"/>
</dbReference>
<reference evidence="9 10" key="1">
    <citation type="submission" date="2020-03" db="EMBL/GenBank/DDBJ databases">
        <title>Complete genome sequence of Orbus sp. IPMB12 (BCRC 80908).</title>
        <authorList>
            <person name="Lo W.-S."/>
            <person name="Chang T.-H."/>
            <person name="Kuo C.-H."/>
        </authorList>
    </citation>
    <scope>NUCLEOTIDE SEQUENCE [LARGE SCALE GENOMIC DNA]</scope>
    <source>
        <strain evidence="9 10">IPMB12</strain>
    </source>
</reference>
<dbReference type="NCBIfam" id="NF007023">
    <property type="entry name" value="PRK09489.1"/>
    <property type="match status" value="1"/>
</dbReference>
<dbReference type="EMBL" id="CP050253">
    <property type="protein sequence ID" value="QIQ21945.1"/>
    <property type="molecule type" value="Genomic_DNA"/>
</dbReference>
<keyword evidence="5 6" id="KW-0949">S-adenosyl-L-methionine</keyword>
<comment type="subunit">
    <text evidence="6">Monomer.</text>
</comment>
<evidence type="ECO:0000256" key="3">
    <source>
        <dbReference type="ARBA" id="ARBA00022603"/>
    </source>
</evidence>
<dbReference type="Pfam" id="PF05175">
    <property type="entry name" value="MTS"/>
    <property type="match status" value="1"/>
</dbReference>
<dbReference type="GO" id="GO:0005737">
    <property type="term" value="C:cytoplasm"/>
    <property type="evidence" value="ECO:0007669"/>
    <property type="project" value="UniProtKB-SubCell"/>
</dbReference>
<keyword evidence="4 6" id="KW-0808">Transferase</keyword>
<comment type="catalytic activity">
    <reaction evidence="6">
        <text>guanosine(1207) in 16S rRNA + S-adenosyl-L-methionine = N(2)-methylguanosine(1207) in 16S rRNA + S-adenosyl-L-homocysteine + H(+)</text>
        <dbReference type="Rhea" id="RHEA:42736"/>
        <dbReference type="Rhea" id="RHEA-COMP:10213"/>
        <dbReference type="Rhea" id="RHEA-COMP:10214"/>
        <dbReference type="ChEBI" id="CHEBI:15378"/>
        <dbReference type="ChEBI" id="CHEBI:57856"/>
        <dbReference type="ChEBI" id="CHEBI:59789"/>
        <dbReference type="ChEBI" id="CHEBI:74269"/>
        <dbReference type="ChEBI" id="CHEBI:74481"/>
        <dbReference type="EC" id="2.1.1.172"/>
    </reaction>
</comment>
<gene>
    <name evidence="6 9" type="primary">rsmC</name>
    <name evidence="9" type="ORF">IPMB12_09790</name>
</gene>
<evidence type="ECO:0000256" key="6">
    <source>
        <dbReference type="HAMAP-Rule" id="MF_01862"/>
    </source>
</evidence>
<dbReference type="PROSITE" id="PS00092">
    <property type="entry name" value="N6_MTASE"/>
    <property type="match status" value="1"/>
</dbReference>
<dbReference type="InterPro" id="IPR023543">
    <property type="entry name" value="rRNA_ssu_MeTfrase_C"/>
</dbReference>
<evidence type="ECO:0000313" key="10">
    <source>
        <dbReference type="Proteomes" id="UP000501168"/>
    </source>
</evidence>
<comment type="subcellular location">
    <subcellularLocation>
        <location evidence="6">Cytoplasm</location>
    </subcellularLocation>
</comment>
<dbReference type="AlphaFoldDB" id="A0A6G9ICI3"/>
<evidence type="ECO:0000256" key="1">
    <source>
        <dbReference type="ARBA" id="ARBA00022490"/>
    </source>
</evidence>
<comment type="function">
    <text evidence="6">Specifically methylates the guanine in position 1207 of 16S rRNA in the 30S particle.</text>
</comment>
<feature type="domain" description="Methyltransferase small" evidence="7">
    <location>
        <begin position="168"/>
        <end position="336"/>
    </location>
</feature>
<keyword evidence="10" id="KW-1185">Reference proteome</keyword>
<feature type="domain" description="Methyltransferase small N-terminal" evidence="8">
    <location>
        <begin position="9"/>
        <end position="163"/>
    </location>
</feature>
<sequence length="338" mass="37406">MNSATTPASQVIERHLEEFTDSKVLFAGDLQDDFPAYLTAKAVKVHTTQFHYYQGLHKKLGENIRFGLLPVADLFNDTDTLIYYWPKSKAEAQFQLSALLNQLSKGSRVFIVGENRSGVRSVETMLADFGRIQKVDTARRCSLYHFEAESRLAFDLKEWWQTYQIDDVTIKSLPGVFSAQHLDVGSELLLSALQEKPEIIRGQILDLGCGAGVLASVIGTAHQDVTLTLTDVSAAALAASEATLKANGLTGSIIASDVFSHVEGKFDLIISNPPFHDGRETNYTAVESLIRDAKKHLTINGKICLVANSFLPYPDLLDRAFGRHQVLVQTNKFKVYLA</sequence>
<dbReference type="CDD" id="cd02440">
    <property type="entry name" value="AdoMet_MTases"/>
    <property type="match status" value="1"/>
</dbReference>
<dbReference type="PANTHER" id="PTHR47816:SF4">
    <property type="entry name" value="RIBOSOMAL RNA SMALL SUBUNIT METHYLTRANSFERASE C"/>
    <property type="match status" value="1"/>
</dbReference>
<dbReference type="EC" id="2.1.1.172" evidence="6"/>
<dbReference type="InterPro" id="IPR046977">
    <property type="entry name" value="RsmC/RlmG"/>
</dbReference>